<evidence type="ECO:0000256" key="10">
    <source>
        <dbReference type="SAM" id="Phobius"/>
    </source>
</evidence>
<dbReference type="GO" id="GO:0030322">
    <property type="term" value="P:stabilization of membrane potential"/>
    <property type="evidence" value="ECO:0007669"/>
    <property type="project" value="TreeGrafter"/>
</dbReference>
<feature type="transmembrane region" description="Helical" evidence="10">
    <location>
        <begin position="176"/>
        <end position="193"/>
    </location>
</feature>
<dbReference type="Pfam" id="PF07885">
    <property type="entry name" value="Ion_trans_2"/>
    <property type="match status" value="2"/>
</dbReference>
<gene>
    <name evidence="12" type="ORF">DdX_12505</name>
</gene>
<feature type="compositionally biased region" description="Basic and acidic residues" evidence="9">
    <location>
        <begin position="758"/>
        <end position="783"/>
    </location>
</feature>
<feature type="domain" description="Potassium channel" evidence="11">
    <location>
        <begin position="639"/>
        <end position="715"/>
    </location>
</feature>
<evidence type="ECO:0000256" key="5">
    <source>
        <dbReference type="ARBA" id="ARBA00023065"/>
    </source>
</evidence>
<dbReference type="Proteomes" id="UP001201812">
    <property type="component" value="Unassembled WGS sequence"/>
</dbReference>
<evidence type="ECO:0000256" key="3">
    <source>
        <dbReference type="ARBA" id="ARBA00022692"/>
    </source>
</evidence>
<feature type="domain" description="Potassium channel" evidence="11">
    <location>
        <begin position="116"/>
        <end position="173"/>
    </location>
</feature>
<dbReference type="PANTHER" id="PTHR11003">
    <property type="entry name" value="POTASSIUM CHANNEL, SUBFAMILY K"/>
    <property type="match status" value="1"/>
</dbReference>
<keyword evidence="4 10" id="KW-1133">Transmembrane helix</keyword>
<accession>A0AAD4MY76</accession>
<organism evidence="12 13">
    <name type="scientific">Ditylenchus destructor</name>
    <dbReference type="NCBI Taxonomy" id="166010"/>
    <lineage>
        <taxon>Eukaryota</taxon>
        <taxon>Metazoa</taxon>
        <taxon>Ecdysozoa</taxon>
        <taxon>Nematoda</taxon>
        <taxon>Chromadorea</taxon>
        <taxon>Rhabditida</taxon>
        <taxon>Tylenchina</taxon>
        <taxon>Tylenchomorpha</taxon>
        <taxon>Sphaerularioidea</taxon>
        <taxon>Anguinidae</taxon>
        <taxon>Anguininae</taxon>
        <taxon>Ditylenchus</taxon>
    </lineage>
</organism>
<keyword evidence="5 8" id="KW-0406">Ion transport</keyword>
<dbReference type="PRINTS" id="PR01333">
    <property type="entry name" value="2POREKCHANEL"/>
</dbReference>
<evidence type="ECO:0000313" key="12">
    <source>
        <dbReference type="EMBL" id="KAI1707408.1"/>
    </source>
</evidence>
<feature type="compositionally biased region" description="Polar residues" evidence="9">
    <location>
        <begin position="494"/>
        <end position="507"/>
    </location>
</feature>
<dbReference type="PANTHER" id="PTHR11003:SF337">
    <property type="entry name" value="POTASSIUM CHANNEL DOMAIN-CONTAINING PROTEIN"/>
    <property type="match status" value="1"/>
</dbReference>
<reference evidence="12" key="1">
    <citation type="submission" date="2022-01" db="EMBL/GenBank/DDBJ databases">
        <title>Genome Sequence Resource for Two Populations of Ditylenchus destructor, the Migratory Endoparasitic Phytonematode.</title>
        <authorList>
            <person name="Zhang H."/>
            <person name="Lin R."/>
            <person name="Xie B."/>
        </authorList>
    </citation>
    <scope>NUCLEOTIDE SEQUENCE</scope>
    <source>
        <strain evidence="12">BazhouSP</strain>
    </source>
</reference>
<feature type="transmembrane region" description="Helical" evidence="10">
    <location>
        <begin position="119"/>
        <end position="140"/>
    </location>
</feature>
<feature type="transmembrane region" description="Helical" evidence="10">
    <location>
        <begin position="20"/>
        <end position="44"/>
    </location>
</feature>
<sequence>MKDSIRSCFLRTSRITRKLVGFIISHVGLCALVALYAVLGAFMFREIEYPEELKFQGHIQNDTWAVVQKLYEFIDQSDVIEEHEIKKKAHELYKQYEHQLVTAVNYEGYDEKDRTTYQWTFSGALLYSITVFTTIGYGHICPKTPLGRGMTILYAMIGIPLMLLCLANIAESLAQVFTFVYFKVCCAYCRWQAKRRRIRRAALSFRYHPNAPVNVRRAQSGRATQRYNSIIRRHASLTRRTAANQRFLYSDTKSVRSLRSLNRSHEAPAIFSKSDTQSLPGARQRKVSQKNSPNESIMAKNTFARGKIRKHSGNNAAAAAIMNNMEALSNVTAASDSPSVADHTMSRYLGGSVYEKKKKRFYSLSKCCNNKQMSLRADSDLYGRGLPARYINHSDHDDRSAILELGSKSVSTTHSPMSPSLPLISRNVQSHSSQHHERQHKTSSDKGPSMGIALGGFKVRRRQRPQSRVERTHETHYPYEANEFGPPQRGHQPSIASSTTTRHSQSHPNFEVLLEQPKLPQITVSDNDIKDARGAQVELVLSDDEYYGEMEDKFGSELALHSHQQHQPHSYTEPGSPAGPGAFPIVKQMSMEGLSRVRPQFQQDVRSYRSDRSDEASIRSLRRAGYKREKMPVSVGIITVILFIAGGAILFAIWEDWNFFDGAYYSFITLSTIGFGDIVPGQSLDEGSQEKLVVCALYLLFGMALIAMCFKLMQDDVVQKARWLGQRIGIIVKEESSESESEFDEDIVIEEDDDDLLSDEKTDQDKRTVSSGSSKRDDDEIRSAARYVAAHPRRGQFRM</sequence>
<dbReference type="SUPFAM" id="SSF81324">
    <property type="entry name" value="Voltage-gated potassium channels"/>
    <property type="match status" value="2"/>
</dbReference>
<feature type="region of interest" description="Disordered" evidence="9">
    <location>
        <begin position="269"/>
        <end position="295"/>
    </location>
</feature>
<feature type="transmembrane region" description="Helical" evidence="10">
    <location>
        <begin position="692"/>
        <end position="713"/>
    </location>
</feature>
<evidence type="ECO:0000256" key="8">
    <source>
        <dbReference type="RuleBase" id="RU003857"/>
    </source>
</evidence>
<protein>
    <submittedName>
        <fullName evidence="12">Ion channel domain-containing protein</fullName>
    </submittedName>
</protein>
<dbReference type="InterPro" id="IPR013099">
    <property type="entry name" value="K_chnl_dom"/>
</dbReference>
<evidence type="ECO:0000256" key="6">
    <source>
        <dbReference type="ARBA" id="ARBA00023136"/>
    </source>
</evidence>
<feature type="region of interest" description="Disordered" evidence="9">
    <location>
        <begin position="739"/>
        <end position="799"/>
    </location>
</feature>
<comment type="subcellular location">
    <subcellularLocation>
        <location evidence="1">Membrane</location>
        <topology evidence="1">Multi-pass membrane protein</topology>
    </subcellularLocation>
</comment>
<dbReference type="EMBL" id="JAKKPZ010000041">
    <property type="protein sequence ID" value="KAI1707408.1"/>
    <property type="molecule type" value="Genomic_DNA"/>
</dbReference>
<keyword evidence="2 8" id="KW-0813">Transport</keyword>
<feature type="transmembrane region" description="Helical" evidence="10">
    <location>
        <begin position="631"/>
        <end position="651"/>
    </location>
</feature>
<comment type="similarity">
    <text evidence="8">Belongs to the two pore domain potassium channel (TC 1.A.1.8) family.</text>
</comment>
<proteinExistence type="inferred from homology"/>
<evidence type="ECO:0000256" key="9">
    <source>
        <dbReference type="SAM" id="MobiDB-lite"/>
    </source>
</evidence>
<name>A0AAD4MY76_9BILA</name>
<evidence type="ECO:0000259" key="11">
    <source>
        <dbReference type="Pfam" id="PF07885"/>
    </source>
</evidence>
<dbReference type="InterPro" id="IPR003280">
    <property type="entry name" value="2pore_dom_K_chnl"/>
</dbReference>
<dbReference type="FunFam" id="1.10.287.70:FF:000265">
    <property type="entry name" value="TWiK family of potassium channels"/>
    <property type="match status" value="1"/>
</dbReference>
<feature type="compositionally biased region" description="Acidic residues" evidence="9">
    <location>
        <begin position="739"/>
        <end position="757"/>
    </location>
</feature>
<dbReference type="GO" id="GO:0015271">
    <property type="term" value="F:outward rectifier potassium channel activity"/>
    <property type="evidence" value="ECO:0007669"/>
    <property type="project" value="TreeGrafter"/>
</dbReference>
<evidence type="ECO:0000313" key="13">
    <source>
        <dbReference type="Proteomes" id="UP001201812"/>
    </source>
</evidence>
<feature type="compositionally biased region" description="Basic and acidic residues" evidence="9">
    <location>
        <begin position="434"/>
        <end position="444"/>
    </location>
</feature>
<dbReference type="Gene3D" id="1.10.287.70">
    <property type="match status" value="2"/>
</dbReference>
<evidence type="ECO:0000256" key="7">
    <source>
        <dbReference type="ARBA" id="ARBA00023303"/>
    </source>
</evidence>
<comment type="caution">
    <text evidence="12">The sequence shown here is derived from an EMBL/GenBank/DDBJ whole genome shotgun (WGS) entry which is preliminary data.</text>
</comment>
<evidence type="ECO:0000256" key="1">
    <source>
        <dbReference type="ARBA" id="ARBA00004141"/>
    </source>
</evidence>
<feature type="region of interest" description="Disordered" evidence="9">
    <location>
        <begin position="410"/>
        <end position="507"/>
    </location>
</feature>
<dbReference type="GO" id="GO:0005886">
    <property type="term" value="C:plasma membrane"/>
    <property type="evidence" value="ECO:0007669"/>
    <property type="project" value="TreeGrafter"/>
</dbReference>
<feature type="transmembrane region" description="Helical" evidence="10">
    <location>
        <begin position="152"/>
        <end position="170"/>
    </location>
</feature>
<evidence type="ECO:0000256" key="4">
    <source>
        <dbReference type="ARBA" id="ARBA00022989"/>
    </source>
</evidence>
<keyword evidence="6 10" id="KW-0472">Membrane</keyword>
<dbReference type="AlphaFoldDB" id="A0AAD4MY76"/>
<feature type="compositionally biased region" description="Basic and acidic residues" evidence="9">
    <location>
        <begin position="467"/>
        <end position="477"/>
    </location>
</feature>
<evidence type="ECO:0000256" key="2">
    <source>
        <dbReference type="ARBA" id="ARBA00022448"/>
    </source>
</evidence>
<keyword evidence="3 8" id="KW-0812">Transmembrane</keyword>
<dbReference type="GO" id="GO:0022841">
    <property type="term" value="F:potassium ion leak channel activity"/>
    <property type="evidence" value="ECO:0007669"/>
    <property type="project" value="TreeGrafter"/>
</dbReference>
<keyword evidence="7 8" id="KW-0407">Ion channel</keyword>
<keyword evidence="13" id="KW-1185">Reference proteome</keyword>